<feature type="compositionally biased region" description="Basic and acidic residues" evidence="2">
    <location>
        <begin position="196"/>
        <end position="205"/>
    </location>
</feature>
<proteinExistence type="predicted"/>
<feature type="coiled-coil region" evidence="1">
    <location>
        <begin position="637"/>
        <end position="664"/>
    </location>
</feature>
<feature type="region of interest" description="Disordered" evidence="2">
    <location>
        <begin position="64"/>
        <end position="104"/>
    </location>
</feature>
<evidence type="ECO:0000259" key="4">
    <source>
        <dbReference type="Pfam" id="PF04783"/>
    </source>
</evidence>
<keyword evidence="6" id="KW-1185">Reference proteome</keyword>
<protein>
    <submittedName>
        <fullName evidence="5">Nitrate regulatory gene2 protein</fullName>
    </submittedName>
</protein>
<dbReference type="EMBL" id="PKMF04000510">
    <property type="protein sequence ID" value="KAK7828116.1"/>
    <property type="molecule type" value="Genomic_DNA"/>
</dbReference>
<feature type="compositionally biased region" description="Low complexity" evidence="2">
    <location>
        <begin position="81"/>
        <end position="97"/>
    </location>
</feature>
<dbReference type="Pfam" id="PF04782">
    <property type="entry name" value="DUF632"/>
    <property type="match status" value="2"/>
</dbReference>
<dbReference type="PANTHER" id="PTHR21450:SF19">
    <property type="entry name" value="F5M15.15"/>
    <property type="match status" value="1"/>
</dbReference>
<dbReference type="InterPro" id="IPR006867">
    <property type="entry name" value="DUF632"/>
</dbReference>
<feature type="domain" description="DUF632" evidence="3">
    <location>
        <begin position="408"/>
        <end position="619"/>
    </location>
</feature>
<dbReference type="Pfam" id="PF04783">
    <property type="entry name" value="DUF630"/>
    <property type="match status" value="1"/>
</dbReference>
<reference evidence="5 6" key="1">
    <citation type="journal article" date="2018" name="Sci. Data">
        <title>The draft genome sequence of cork oak.</title>
        <authorList>
            <person name="Ramos A.M."/>
            <person name="Usie A."/>
            <person name="Barbosa P."/>
            <person name="Barros P.M."/>
            <person name="Capote T."/>
            <person name="Chaves I."/>
            <person name="Simoes F."/>
            <person name="Abreu I."/>
            <person name="Carrasquinho I."/>
            <person name="Faro C."/>
            <person name="Guimaraes J.B."/>
            <person name="Mendonca D."/>
            <person name="Nobrega F."/>
            <person name="Rodrigues L."/>
            <person name="Saibo N.J.M."/>
            <person name="Varela M.C."/>
            <person name="Egas C."/>
            <person name="Matos J."/>
            <person name="Miguel C.M."/>
            <person name="Oliveira M.M."/>
            <person name="Ricardo C.P."/>
            <person name="Goncalves S."/>
        </authorList>
    </citation>
    <scope>NUCLEOTIDE SEQUENCE [LARGE SCALE GENOMIC DNA]</scope>
    <source>
        <strain evidence="6">cv. HL8</strain>
    </source>
</reference>
<evidence type="ECO:0000313" key="6">
    <source>
        <dbReference type="Proteomes" id="UP000237347"/>
    </source>
</evidence>
<evidence type="ECO:0000313" key="5">
    <source>
        <dbReference type="EMBL" id="KAK7828116.1"/>
    </source>
</evidence>
<feature type="compositionally biased region" description="Basic and acidic residues" evidence="2">
    <location>
        <begin position="178"/>
        <end position="187"/>
    </location>
</feature>
<feature type="region of interest" description="Disordered" evidence="2">
    <location>
        <begin position="178"/>
        <end position="216"/>
    </location>
</feature>
<keyword evidence="1" id="KW-0175">Coiled coil</keyword>
<feature type="domain" description="DUF632" evidence="3">
    <location>
        <begin position="223"/>
        <end position="406"/>
    </location>
</feature>
<dbReference type="PANTHER" id="PTHR21450">
    <property type="entry name" value="PROTEIN ALTERED PHOSPHATE STARVATION RESPONSE 1"/>
    <property type="match status" value="1"/>
</dbReference>
<dbReference type="InterPro" id="IPR006868">
    <property type="entry name" value="DUF630"/>
</dbReference>
<organism evidence="5 6">
    <name type="scientific">Quercus suber</name>
    <name type="common">Cork oak</name>
    <dbReference type="NCBI Taxonomy" id="58331"/>
    <lineage>
        <taxon>Eukaryota</taxon>
        <taxon>Viridiplantae</taxon>
        <taxon>Streptophyta</taxon>
        <taxon>Embryophyta</taxon>
        <taxon>Tracheophyta</taxon>
        <taxon>Spermatophyta</taxon>
        <taxon>Magnoliopsida</taxon>
        <taxon>eudicotyledons</taxon>
        <taxon>Gunneridae</taxon>
        <taxon>Pentapetalae</taxon>
        <taxon>rosids</taxon>
        <taxon>fabids</taxon>
        <taxon>Fagales</taxon>
        <taxon>Fagaceae</taxon>
        <taxon>Quercus</taxon>
    </lineage>
</organism>
<evidence type="ECO:0000259" key="3">
    <source>
        <dbReference type="Pfam" id="PF04782"/>
    </source>
</evidence>
<name>A0AAW0JPS0_QUESU</name>
<feature type="compositionally biased region" description="Basic and acidic residues" evidence="2">
    <location>
        <begin position="64"/>
        <end position="80"/>
    </location>
</feature>
<feature type="domain" description="DUF630" evidence="4">
    <location>
        <begin position="1"/>
        <end position="57"/>
    </location>
</feature>
<evidence type="ECO:0000256" key="1">
    <source>
        <dbReference type="SAM" id="Coils"/>
    </source>
</evidence>
<accession>A0AAW0JPS0</accession>
<evidence type="ECO:0000256" key="2">
    <source>
        <dbReference type="SAM" id="MobiDB-lite"/>
    </source>
</evidence>
<dbReference type="AlphaFoldDB" id="A0AAW0JPS0"/>
<comment type="caution">
    <text evidence="5">The sequence shown here is derived from an EMBL/GenBank/DDBJ whole genome shotgun (WGS) entry which is preliminary data.</text>
</comment>
<dbReference type="Proteomes" id="UP000237347">
    <property type="component" value="Unassembled WGS sequence"/>
</dbReference>
<gene>
    <name evidence="5" type="primary">NRG2_4</name>
    <name evidence="5" type="ORF">CFP56_030509</name>
</gene>
<sequence>MGCATSKLDDLPAVALCRDRCILLDEALRQSYALADAHVAYTQSLKNLGPILHHFFTQITVTDQSDRLEQPSRSSPHDRFSSSSDSNSNSNSHIESQSDSEPEEGVKEIDYFNQIHPSYRSHRQNLTPSPPPPTNSAWDFLNFFETYDRFEPIYDREEEEEEEKTEKEQNVPDFKLEVVKKTKKPENSKNVADKNVVSEKEKSETETETETQTQTQTPAVLVSEVMKEIQALFDKASGSGDEVLKSFHVGKFRYHQKIAVNQVSCKVLHAITPSLLNQTSESSPLVKKNGCDYVGSDEDMGFSSGNLSSSLEKLCTWEKKLYNEVKAAEKLRTIHEKKCRQLKRLEEKSAEAIKIEITKIETTRSLISTLSTKMNISIQVVDRISITINKLRNEELWQQINKLLPGYAAEKLRTIHEKKCRQLKRLEEKSAEAIKIEITKIETTRSLISTLSTKMNISIQVVDRISITINKLRNEELWQQINKLLPGLVGMWKAMLECHRCQCQAFEQGKSLDVITSNVKFSYAHLELAMELKFELQNWSLSFFKWIDTQKAHVKALNGWLLRCLLNEPEGTPDGIVPFSPSSIGAPPVFVICNRWSQAMDRVSEKEVIEAMQGFFISLNQLLEPHIVDLKQRSVADKDMERKLKILEREEQRIQKMVQAQEKKMGTVLPRSEIRNTSSLLSGLKQIFAALERFSANSLQAHEELCQHIQENRHV</sequence>